<dbReference type="SUPFAM" id="SSF52540">
    <property type="entry name" value="P-loop containing nucleoside triphosphate hydrolases"/>
    <property type="match status" value="1"/>
</dbReference>
<accession>A0A437RS13</accession>
<dbReference type="Proteomes" id="UP000285575">
    <property type="component" value="Unassembled WGS sequence"/>
</dbReference>
<dbReference type="Pfam" id="PF13401">
    <property type="entry name" value="AAA_22"/>
    <property type="match status" value="1"/>
</dbReference>
<dbReference type="PANTHER" id="PTHR47691:SF3">
    <property type="entry name" value="HTH-TYPE TRANSCRIPTIONAL REGULATOR RV0890C-RELATED"/>
    <property type="match status" value="1"/>
</dbReference>
<dbReference type="PROSITE" id="PS50005">
    <property type="entry name" value="TPR"/>
    <property type="match status" value="1"/>
</dbReference>
<protein>
    <submittedName>
        <fullName evidence="5">Tetratricopeptide repeat protein</fullName>
    </submittedName>
</protein>
<proteinExistence type="predicted"/>
<dbReference type="InterPro" id="IPR019734">
    <property type="entry name" value="TPR_rpt"/>
</dbReference>
<evidence type="ECO:0000313" key="5">
    <source>
        <dbReference type="EMBL" id="RVU49472.1"/>
    </source>
</evidence>
<feature type="compositionally biased region" description="Polar residues" evidence="3">
    <location>
        <begin position="8"/>
        <end position="17"/>
    </location>
</feature>
<dbReference type="SMART" id="SM00028">
    <property type="entry name" value="TPR"/>
    <property type="match status" value="4"/>
</dbReference>
<feature type="coiled-coil region" evidence="2">
    <location>
        <begin position="206"/>
        <end position="240"/>
    </location>
</feature>
<evidence type="ECO:0000256" key="1">
    <source>
        <dbReference type="PROSITE-ProRule" id="PRU00339"/>
    </source>
</evidence>
<dbReference type="InterPro" id="IPR036388">
    <property type="entry name" value="WH-like_DNA-bd_sf"/>
</dbReference>
<feature type="region of interest" description="Disordered" evidence="3">
    <location>
        <begin position="1"/>
        <end position="26"/>
    </location>
</feature>
<gene>
    <name evidence="5" type="ORF">EOE66_02565</name>
</gene>
<dbReference type="InterPro" id="IPR027417">
    <property type="entry name" value="P-loop_NTPase"/>
</dbReference>
<comment type="caution">
    <text evidence="5">The sequence shown here is derived from an EMBL/GenBank/DDBJ whole genome shotgun (WGS) entry which is preliminary data.</text>
</comment>
<dbReference type="InterPro" id="IPR005158">
    <property type="entry name" value="BTAD"/>
</dbReference>
<dbReference type="InterPro" id="IPR011990">
    <property type="entry name" value="TPR-like_helical_dom_sf"/>
</dbReference>
<keyword evidence="1" id="KW-0802">TPR repeat</keyword>
<dbReference type="Gene3D" id="1.25.40.10">
    <property type="entry name" value="Tetratricopeptide repeat domain"/>
    <property type="match status" value="2"/>
</dbReference>
<organism evidence="5 6">
    <name type="scientific">Rubrivivax rivuli</name>
    <dbReference type="NCBI Taxonomy" id="1862385"/>
    <lineage>
        <taxon>Bacteria</taxon>
        <taxon>Pseudomonadati</taxon>
        <taxon>Pseudomonadota</taxon>
        <taxon>Betaproteobacteria</taxon>
        <taxon>Burkholderiales</taxon>
        <taxon>Sphaerotilaceae</taxon>
        <taxon>Rubrivivax</taxon>
    </lineage>
</organism>
<feature type="domain" description="Bacterial transcriptional activator" evidence="4">
    <location>
        <begin position="119"/>
        <end position="254"/>
    </location>
</feature>
<dbReference type="SUPFAM" id="SSF48452">
    <property type="entry name" value="TPR-like"/>
    <property type="match status" value="2"/>
</dbReference>
<dbReference type="Gene3D" id="3.40.50.300">
    <property type="entry name" value="P-loop containing nucleotide triphosphate hydrolases"/>
    <property type="match status" value="1"/>
</dbReference>
<feature type="repeat" description="TPR" evidence="1">
    <location>
        <begin position="782"/>
        <end position="815"/>
    </location>
</feature>
<keyword evidence="2" id="KW-0175">Coiled coil</keyword>
<dbReference type="SMART" id="SM01043">
    <property type="entry name" value="BTAD"/>
    <property type="match status" value="1"/>
</dbReference>
<dbReference type="Pfam" id="PF13374">
    <property type="entry name" value="TPR_10"/>
    <property type="match status" value="1"/>
</dbReference>
<dbReference type="GO" id="GO:0016887">
    <property type="term" value="F:ATP hydrolysis activity"/>
    <property type="evidence" value="ECO:0007669"/>
    <property type="project" value="InterPro"/>
</dbReference>
<evidence type="ECO:0000259" key="4">
    <source>
        <dbReference type="SMART" id="SM01043"/>
    </source>
</evidence>
<dbReference type="OrthoDB" id="9811542at2"/>
<sequence length="1061" mass="112957">MAGPASCLQATPTNTPMHPSPEGPPPLRLWGVPEWQGAEGAVLVFSAERRCQLLAVLALQAGGWIERDRLAALLWPERGAADARRNLRKVVHDAHALAQAHRLEGLEAQPHALRWPVRSDVQAFRAQREQPAERAAALAWRRGPPLQGLDDPRNGAFTDWLQAERTRLEAAWRDTALAHAQAQADPGGRAEVARRLLDVDPLDEAAVTLLLQAEAAQGRLAELRAEYQRYARRLAQELGVEPAAALRALVHGAAVPSAQPAPAAQAPGVAAAVSAAPTAGAAPTPDDGFVGRRAELAALQALWDEPGLRSVTLMGPGGVGKSRLAQQLLLRLAARFPGARHWVELQDLRTPSEALARIAQALGAAPSDTVDAIPLLARALPTAPCLLVLDNAEHLTPLAAPLQRLLQAAPQLALLFTSRQRLPWPDDTLRHAVHPLPGLAVPDADSRDLEAAGSYDAVRLFERCAQAVQRDFQLARHLDAVLSIVEAVGGLPLAITLAARWVRLLPPEQVAQDLRGSIDLLERDPAAAEPLARPEHASLRAVLDGTWALLAPQERAALMALSVFEGGFTTAAARAVAGCSMPMLSSLVDKSLLAVDEHGRFGLHPVVATDAAARLAAPVAADGGDGGDGGADAPGAAQAAVAALRLRHAEHYARWLEGLSPLLRTAKGRLALAISEEEANVRAAWRRAITAGRHDLVAVMVQALRWFFEVRGRLLEGGAELRLALQHPVPAGEPGWAPRALARTRHAVAMLCYRAGELAQAHELAQAAVAPAQACGEHAAAAGCLNVLGNIASSSGDYAFARDLFQRALRLSRRHGQRQEEAVVLGNLAITEKRLGRLQLSLQHYLGALALARELGDTNATVVQLNNLGGLHRVMGDWEAAQRVLEEGLALSRQHGLTNMLPFLHLALGLLVSRRQAPAEAAASLRQALALAQASGLHQVTQVAELELVLVEVAQGTAAAFEQARLRLQRVARAVREMNYATTFFTELPYYLARLLVATGHRGRAAALLAACAAHPRADAERQKQAGAALQALLDAGEPRPPPADPDATLRAAIDELLPAH</sequence>
<evidence type="ECO:0000256" key="2">
    <source>
        <dbReference type="SAM" id="Coils"/>
    </source>
</evidence>
<dbReference type="Gene3D" id="1.10.10.10">
    <property type="entry name" value="Winged helix-like DNA-binding domain superfamily/Winged helix DNA-binding domain"/>
    <property type="match status" value="1"/>
</dbReference>
<dbReference type="EMBL" id="SACR01000001">
    <property type="protein sequence ID" value="RVU49472.1"/>
    <property type="molecule type" value="Genomic_DNA"/>
</dbReference>
<evidence type="ECO:0000256" key="3">
    <source>
        <dbReference type="SAM" id="MobiDB-lite"/>
    </source>
</evidence>
<dbReference type="PANTHER" id="PTHR47691">
    <property type="entry name" value="REGULATOR-RELATED"/>
    <property type="match status" value="1"/>
</dbReference>
<name>A0A437RS13_9BURK</name>
<reference evidence="5 6" key="1">
    <citation type="submission" date="2019-01" db="EMBL/GenBank/DDBJ databases">
        <authorList>
            <person name="Chen W.-M."/>
        </authorList>
    </citation>
    <scope>NUCLEOTIDE SEQUENCE [LARGE SCALE GENOMIC DNA]</scope>
    <source>
        <strain evidence="5 6">KYPY4</strain>
    </source>
</reference>
<keyword evidence="6" id="KW-1185">Reference proteome</keyword>
<dbReference type="InterPro" id="IPR049945">
    <property type="entry name" value="AAA_22"/>
</dbReference>
<dbReference type="Pfam" id="PF03704">
    <property type="entry name" value="BTAD"/>
    <property type="match status" value="1"/>
</dbReference>
<dbReference type="AlphaFoldDB" id="A0A437RS13"/>
<evidence type="ECO:0000313" key="6">
    <source>
        <dbReference type="Proteomes" id="UP000285575"/>
    </source>
</evidence>
<dbReference type="Pfam" id="PF13424">
    <property type="entry name" value="TPR_12"/>
    <property type="match status" value="1"/>
</dbReference>